<dbReference type="SMART" id="SM00530">
    <property type="entry name" value="HTH_XRE"/>
    <property type="match status" value="1"/>
</dbReference>
<dbReference type="GO" id="GO:0003677">
    <property type="term" value="F:DNA binding"/>
    <property type="evidence" value="ECO:0007669"/>
    <property type="project" value="UniProtKB-KW"/>
</dbReference>
<dbReference type="PROSITE" id="PS50943">
    <property type="entry name" value="HTH_CROC1"/>
    <property type="match status" value="1"/>
</dbReference>
<evidence type="ECO:0000313" key="3">
    <source>
        <dbReference type="EMBL" id="OTM91180.1"/>
    </source>
</evidence>
<dbReference type="InterPro" id="IPR001387">
    <property type="entry name" value="Cro/C1-type_HTH"/>
</dbReference>
<dbReference type="PANTHER" id="PTHR46558">
    <property type="entry name" value="TRACRIPTIONAL REGULATORY PROTEIN-RELATED-RELATED"/>
    <property type="match status" value="1"/>
</dbReference>
<dbReference type="CDD" id="cd00093">
    <property type="entry name" value="HTH_XRE"/>
    <property type="match status" value="1"/>
</dbReference>
<evidence type="ECO:0000259" key="2">
    <source>
        <dbReference type="PROSITE" id="PS50943"/>
    </source>
</evidence>
<sequence>MNMISNETYVFPERLREIRELRKLTQSQLAEKSKIPSTSISHLEAGSRKPSFDNLRKLGIALEVSTDYLLGRVENFEDSNVDTLFRDLQNLTDSDRETIRRFAESLRNK</sequence>
<reference evidence="3 4" key="1">
    <citation type="submission" date="2017-05" db="EMBL/GenBank/DDBJ databases">
        <authorList>
            <person name="Song R."/>
            <person name="Chenine A.L."/>
            <person name="Ruprecht R.M."/>
        </authorList>
    </citation>
    <scope>NUCLEOTIDE SEQUENCE [LARGE SCALE GENOMIC DNA]</scope>
    <source>
        <strain evidence="3 4">PR350</strain>
    </source>
</reference>
<dbReference type="Proteomes" id="UP000194699">
    <property type="component" value="Unassembled WGS sequence"/>
</dbReference>
<dbReference type="EMBL" id="NGEL01000050">
    <property type="protein sequence ID" value="OTM91180.1"/>
    <property type="molecule type" value="Genomic_DNA"/>
</dbReference>
<organism evidence="3 4">
    <name type="scientific">Acinetobacter baumannii</name>
    <dbReference type="NCBI Taxonomy" id="470"/>
    <lineage>
        <taxon>Bacteria</taxon>
        <taxon>Pseudomonadati</taxon>
        <taxon>Pseudomonadota</taxon>
        <taxon>Gammaproteobacteria</taxon>
        <taxon>Moraxellales</taxon>
        <taxon>Moraxellaceae</taxon>
        <taxon>Acinetobacter</taxon>
        <taxon>Acinetobacter calcoaceticus/baumannii complex</taxon>
    </lineage>
</organism>
<proteinExistence type="predicted"/>
<dbReference type="PANTHER" id="PTHR46558:SF11">
    <property type="entry name" value="HTH-TYPE TRANSCRIPTIONAL REGULATOR XRE"/>
    <property type="match status" value="1"/>
</dbReference>
<dbReference type="SUPFAM" id="SSF47413">
    <property type="entry name" value="lambda repressor-like DNA-binding domains"/>
    <property type="match status" value="1"/>
</dbReference>
<gene>
    <name evidence="3" type="ORF">B9X95_05245</name>
</gene>
<evidence type="ECO:0000256" key="1">
    <source>
        <dbReference type="ARBA" id="ARBA00023125"/>
    </source>
</evidence>
<dbReference type="AlphaFoldDB" id="A0A241ZGK5"/>
<dbReference type="RefSeq" id="WP_086249651.1">
    <property type="nucleotide sequence ID" value="NZ_CP113444.1"/>
</dbReference>
<feature type="domain" description="HTH cro/C1-type" evidence="2">
    <location>
        <begin position="15"/>
        <end position="69"/>
    </location>
</feature>
<dbReference type="Pfam" id="PF01381">
    <property type="entry name" value="HTH_3"/>
    <property type="match status" value="1"/>
</dbReference>
<keyword evidence="1" id="KW-0238">DNA-binding</keyword>
<name>A0A241ZGK5_ACIBA</name>
<comment type="caution">
    <text evidence="3">The sequence shown here is derived from an EMBL/GenBank/DDBJ whole genome shotgun (WGS) entry which is preliminary data.</text>
</comment>
<evidence type="ECO:0000313" key="4">
    <source>
        <dbReference type="Proteomes" id="UP000194699"/>
    </source>
</evidence>
<dbReference type="Gene3D" id="1.10.260.40">
    <property type="entry name" value="lambda repressor-like DNA-binding domains"/>
    <property type="match status" value="1"/>
</dbReference>
<accession>A0A241ZGK5</accession>
<dbReference type="InterPro" id="IPR010982">
    <property type="entry name" value="Lambda_DNA-bd_dom_sf"/>
</dbReference>
<protein>
    <submittedName>
        <fullName evidence="3">Transcriptional regulator</fullName>
    </submittedName>
</protein>